<gene>
    <name evidence="2" type="ORF">SAMN04489714_0953</name>
</gene>
<evidence type="ECO:0000313" key="3">
    <source>
        <dbReference type="Proteomes" id="UP000198976"/>
    </source>
</evidence>
<evidence type="ECO:0000313" key="2">
    <source>
        <dbReference type="EMBL" id="SDT92577.1"/>
    </source>
</evidence>
<sequence>MRVAQARRAQMVVRAVLAVSEAVEGEQDLVQRADEGVPRIAEFAHLELSAALGLSPAKMLDEMGALLDLSFRLPCLWQQVVAAEVPVWKAMTVAERTTLLSQAVCRQIDCFLGAIAAWSQARICRHVDNLIARINPDEFDTQCARAQSTRRVQITHEESSSIASVDATLSATDAIALDNTITRLAGLLADADELSIDERRSQALGILATPHYAARLLDEGSASRSLQPAATVIVHVDDSPVAQIDGHGSGGLKQLRQMFAHTRVTIRPVLDPRALTPIDRHDPSGDMRLALQTREPYEVFPYSNVRSRSCDIDHTQAFDPDGLSGQTRLDNLGPLSRSVHRAKTHAHWRLEQVATGVYKWHSPLGFIYTVVNGRTFFHRRE</sequence>
<dbReference type="EMBL" id="LT629792">
    <property type="protein sequence ID" value="SDT92577.1"/>
    <property type="molecule type" value="Genomic_DNA"/>
</dbReference>
<accession>A0ABY0V724</accession>
<protein>
    <recommendedName>
        <fullName evidence="1">DUF222 domain-containing protein</fullName>
    </recommendedName>
</protein>
<feature type="domain" description="DUF222" evidence="1">
    <location>
        <begin position="9"/>
        <end position="292"/>
    </location>
</feature>
<name>A0ABY0V724_9ACTO</name>
<dbReference type="Proteomes" id="UP000198976">
    <property type="component" value="Chromosome I"/>
</dbReference>
<dbReference type="InterPro" id="IPR003870">
    <property type="entry name" value="DUF222"/>
</dbReference>
<dbReference type="Pfam" id="PF02720">
    <property type="entry name" value="DUF222"/>
    <property type="match status" value="1"/>
</dbReference>
<evidence type="ECO:0000259" key="1">
    <source>
        <dbReference type="Pfam" id="PF02720"/>
    </source>
</evidence>
<organism evidence="2 3">
    <name type="scientific">Schaalia radingae</name>
    <dbReference type="NCBI Taxonomy" id="131110"/>
    <lineage>
        <taxon>Bacteria</taxon>
        <taxon>Bacillati</taxon>
        <taxon>Actinomycetota</taxon>
        <taxon>Actinomycetes</taxon>
        <taxon>Actinomycetales</taxon>
        <taxon>Actinomycetaceae</taxon>
        <taxon>Schaalia</taxon>
    </lineage>
</organism>
<reference evidence="2 3" key="1">
    <citation type="submission" date="2016-10" db="EMBL/GenBank/DDBJ databases">
        <authorList>
            <person name="Varghese N."/>
            <person name="Submissions S."/>
        </authorList>
    </citation>
    <scope>NUCLEOTIDE SEQUENCE [LARGE SCALE GENOMIC DNA]</scope>
    <source>
        <strain evidence="2 3">DSM 9169</strain>
    </source>
</reference>
<proteinExistence type="predicted"/>
<keyword evidence="3" id="KW-1185">Reference proteome</keyword>